<comment type="caution">
    <text evidence="9">The sequence shown here is derived from an EMBL/GenBank/DDBJ whole genome shotgun (WGS) entry which is preliminary data.</text>
</comment>
<dbReference type="InterPro" id="IPR025824">
    <property type="entry name" value="OB-fold_nuc-bd_dom"/>
</dbReference>
<evidence type="ECO:0000256" key="5">
    <source>
        <dbReference type="HAMAP-Rule" id="MF_00378"/>
    </source>
</evidence>
<dbReference type="GO" id="GO:0009318">
    <property type="term" value="C:exodeoxyribonuclease VII complex"/>
    <property type="evidence" value="ECO:0007669"/>
    <property type="project" value="UniProtKB-UniRule"/>
</dbReference>
<evidence type="ECO:0000256" key="6">
    <source>
        <dbReference type="RuleBase" id="RU004355"/>
    </source>
</evidence>
<evidence type="ECO:0000313" key="11">
    <source>
        <dbReference type="Proteomes" id="UP000051494"/>
    </source>
</evidence>
<dbReference type="EMBL" id="LKHV02000001">
    <property type="protein sequence ID" value="MCS5708252.1"/>
    <property type="molecule type" value="Genomic_DNA"/>
</dbReference>
<comment type="function">
    <text evidence="5">Bidirectionally degrades single-stranded DNA into large acid-insoluble oligonucleotides, which are then degraded further into small acid-soluble oligonucleotides.</text>
</comment>
<dbReference type="Proteomes" id="UP000051494">
    <property type="component" value="Unassembled WGS sequence"/>
</dbReference>
<evidence type="ECO:0000313" key="9">
    <source>
        <dbReference type="EMBL" id="KRG20171.1"/>
    </source>
</evidence>
<dbReference type="SUPFAM" id="SSF48065">
    <property type="entry name" value="DBL homology domain (DH-domain)"/>
    <property type="match status" value="1"/>
</dbReference>
<reference evidence="10" key="3">
    <citation type="submission" date="2021-06" db="EMBL/GenBank/DDBJ databases">
        <title>Genomic Description and Analysis of Intracellular Bacteria, Candidatus Berkiella cookevillensis and Candidatus Berkiella aquae.</title>
        <authorList>
            <person name="Kidane D.T."/>
            <person name="Mehari Y.T."/>
            <person name="Rice F.C."/>
            <person name="Arivett B.A."/>
            <person name="Farone A.L."/>
            <person name="Berk S.G."/>
            <person name="Farone M.B."/>
        </authorList>
    </citation>
    <scope>NUCLEOTIDE SEQUENCE</scope>
    <source>
        <strain evidence="10">CC99</strain>
    </source>
</reference>
<keyword evidence="2 5" id="KW-0540">Nuclease</keyword>
<dbReference type="NCBIfam" id="TIGR00237">
    <property type="entry name" value="xseA"/>
    <property type="match status" value="1"/>
</dbReference>
<gene>
    <name evidence="5 9" type="primary">xseA</name>
    <name evidence="9" type="ORF">CC99x_00392</name>
    <name evidence="10" type="ORF">CC99x_004975</name>
</gene>
<dbReference type="RefSeq" id="WP_057623081.1">
    <property type="nucleotide sequence ID" value="NZ_LKHV02000001.1"/>
</dbReference>
<keyword evidence="3 5" id="KW-0378">Hydrolase</keyword>
<keyword evidence="4 5" id="KW-0269">Exonuclease</keyword>
<feature type="domain" description="OB-fold nucleic acid binding" evidence="8">
    <location>
        <begin position="17"/>
        <end position="108"/>
    </location>
</feature>
<dbReference type="CDD" id="cd04489">
    <property type="entry name" value="ExoVII_LU_OBF"/>
    <property type="match status" value="1"/>
</dbReference>
<dbReference type="AlphaFoldDB" id="A0A0Q9YHP3"/>
<evidence type="ECO:0000256" key="1">
    <source>
        <dbReference type="ARBA" id="ARBA00022490"/>
    </source>
</evidence>
<dbReference type="EMBL" id="LKHV01000001">
    <property type="protein sequence ID" value="KRG20171.1"/>
    <property type="molecule type" value="Genomic_DNA"/>
</dbReference>
<dbReference type="PANTHER" id="PTHR30008:SF0">
    <property type="entry name" value="EXODEOXYRIBONUCLEASE 7 LARGE SUBUNIT"/>
    <property type="match status" value="1"/>
</dbReference>
<reference evidence="9" key="1">
    <citation type="submission" date="2015-09" db="EMBL/GenBank/DDBJ databases">
        <title>Draft Genome Sequences of Two Novel Amoeba-resistant Intranuclear Bacteria, Candidatus Berkiella cookevillensis and Candidatus Berkiella aquae.</title>
        <authorList>
            <person name="Mehari Y.T."/>
            <person name="Arivett B.A."/>
            <person name="Farone A.L."/>
            <person name="Gunderson J.H."/>
            <person name="Farone M.B."/>
        </authorList>
    </citation>
    <scope>NUCLEOTIDE SEQUENCE [LARGE SCALE GENOMIC DNA]</scope>
    <source>
        <strain evidence="9">CC99</strain>
    </source>
</reference>
<evidence type="ECO:0000313" key="10">
    <source>
        <dbReference type="EMBL" id="MCS5708252.1"/>
    </source>
</evidence>
<name>A0A0Q9YHP3_9GAMM</name>
<comment type="catalytic activity">
    <reaction evidence="5 6">
        <text>Exonucleolytic cleavage in either 5'- to 3'- or 3'- to 5'-direction to yield nucleoside 5'-phosphates.</text>
        <dbReference type="EC" id="3.1.11.6"/>
    </reaction>
</comment>
<dbReference type="PANTHER" id="PTHR30008">
    <property type="entry name" value="EXODEOXYRIBONUCLEASE 7 LARGE SUBUNIT"/>
    <property type="match status" value="1"/>
</dbReference>
<dbReference type="EC" id="3.1.11.6" evidence="5"/>
<comment type="similarity">
    <text evidence="5 6">Belongs to the XseA family.</text>
</comment>
<comment type="subcellular location">
    <subcellularLocation>
        <location evidence="5 6">Cytoplasm</location>
    </subcellularLocation>
</comment>
<evidence type="ECO:0000259" key="7">
    <source>
        <dbReference type="Pfam" id="PF02601"/>
    </source>
</evidence>
<evidence type="ECO:0000256" key="4">
    <source>
        <dbReference type="ARBA" id="ARBA00022839"/>
    </source>
</evidence>
<dbReference type="GO" id="GO:0008855">
    <property type="term" value="F:exodeoxyribonuclease VII activity"/>
    <property type="evidence" value="ECO:0007669"/>
    <property type="project" value="UniProtKB-UniRule"/>
</dbReference>
<dbReference type="OrthoDB" id="9802795at2"/>
<dbReference type="PATRIC" id="fig|1590042.3.peg.409"/>
<dbReference type="Pfam" id="PF13742">
    <property type="entry name" value="tRNA_anti_2"/>
    <property type="match status" value="1"/>
</dbReference>
<comment type="subunit">
    <text evidence="5">Heterooligomer composed of large and small subunits.</text>
</comment>
<evidence type="ECO:0000259" key="8">
    <source>
        <dbReference type="Pfam" id="PF13742"/>
    </source>
</evidence>
<dbReference type="GO" id="GO:0005737">
    <property type="term" value="C:cytoplasm"/>
    <property type="evidence" value="ECO:0007669"/>
    <property type="project" value="UniProtKB-SubCell"/>
</dbReference>
<keyword evidence="11" id="KW-1185">Reference proteome</keyword>
<organism evidence="9">
    <name type="scientific">Candidatus Berkiella cookevillensis</name>
    <dbReference type="NCBI Taxonomy" id="437022"/>
    <lineage>
        <taxon>Bacteria</taxon>
        <taxon>Pseudomonadati</taxon>
        <taxon>Pseudomonadota</taxon>
        <taxon>Gammaproteobacteria</taxon>
        <taxon>Candidatus Berkiellales</taxon>
        <taxon>Candidatus Berkiellaceae</taxon>
        <taxon>Candidatus Berkiella</taxon>
    </lineage>
</organism>
<dbReference type="InterPro" id="IPR035899">
    <property type="entry name" value="DBL_dom_sf"/>
</dbReference>
<feature type="domain" description="Exonuclease VII large subunit C-terminal" evidence="7">
    <location>
        <begin position="132"/>
        <end position="444"/>
    </location>
</feature>
<dbReference type="GO" id="GO:0003676">
    <property type="term" value="F:nucleic acid binding"/>
    <property type="evidence" value="ECO:0007669"/>
    <property type="project" value="InterPro"/>
</dbReference>
<dbReference type="HAMAP" id="MF_00378">
    <property type="entry name" value="Exonuc_7_L"/>
    <property type="match status" value="1"/>
</dbReference>
<reference evidence="10" key="2">
    <citation type="journal article" date="2016" name="Genome Announc.">
        <title>Draft Genome Sequences of Two Novel Amoeba-Resistant Intranuclear Bacteria, 'Candidatus Berkiella cookevillensis' and 'Candidatus Berkiella aquae'.</title>
        <authorList>
            <person name="Mehari Y.T."/>
            <person name="Arivett B.A."/>
            <person name="Farone A.L."/>
            <person name="Gunderson J.H."/>
            <person name="Farone M.B."/>
        </authorList>
    </citation>
    <scope>NUCLEOTIDE SEQUENCE</scope>
    <source>
        <strain evidence="10">CC99</strain>
    </source>
</reference>
<proteinExistence type="inferred from homology"/>
<evidence type="ECO:0000256" key="3">
    <source>
        <dbReference type="ARBA" id="ARBA00022801"/>
    </source>
</evidence>
<protein>
    <recommendedName>
        <fullName evidence="5">Exodeoxyribonuclease 7 large subunit</fullName>
        <ecNumber evidence="5">3.1.11.6</ecNumber>
    </recommendedName>
    <alternativeName>
        <fullName evidence="5">Exodeoxyribonuclease VII large subunit</fullName>
        <shortName evidence="5">Exonuclease VII large subunit</shortName>
    </alternativeName>
</protein>
<keyword evidence="1 5" id="KW-0963">Cytoplasm</keyword>
<dbReference type="STRING" id="437022.CC99x_00392"/>
<dbReference type="InterPro" id="IPR003753">
    <property type="entry name" value="Exonuc_VII_L"/>
</dbReference>
<evidence type="ECO:0000256" key="2">
    <source>
        <dbReference type="ARBA" id="ARBA00022722"/>
    </source>
</evidence>
<dbReference type="GO" id="GO:0006308">
    <property type="term" value="P:DNA catabolic process"/>
    <property type="evidence" value="ECO:0007669"/>
    <property type="project" value="UniProtKB-UniRule"/>
</dbReference>
<sequence>MQHYTETDSPLIEEIFAVKDLNNLVKSMLEANFSKIWVKGEISNLVQPRSGHLYFTLKDESAQIRCAMFKGQQRGINFNIKDGIEVLVEGTLSLYTDRGDYQLIASKMTLWGEGQLQQAYEALKLKLQTLGWFDQSHKKPIPRFPKHIGIISSPTGDALQDILRILKQRYPIAPITLYPTQVQGKTCATEIAHAIRLANSHQQADVLILARGGGSLEDLWGFNEEIVAKAIFESTIPLVTGIGHEMDFSIADFVADLRAPTPTAAAQFITPDQQELIASLEEKERSLVRAMQRMIDFSYMKLDGMEKRLVHPKNKIENNIEKLKHYTRHLQNALQTCLQQAQNKMNTLDRALLHHAPIRLIQTLLEKIANQEKSMRYLIQHQISQKEKQMLQYCELLNSLSPLTTMKRGFSITADENNKNIHSIKNLHTDQIIITKVNDGKIKSKIIKLMND</sequence>
<dbReference type="Pfam" id="PF02601">
    <property type="entry name" value="Exonuc_VII_L"/>
    <property type="match status" value="1"/>
</dbReference>
<accession>A0A0Q9YHP3</accession>
<dbReference type="InterPro" id="IPR020579">
    <property type="entry name" value="Exonuc_VII_lsu_C"/>
</dbReference>